<feature type="region of interest" description="Disordered" evidence="1">
    <location>
        <begin position="170"/>
        <end position="195"/>
    </location>
</feature>
<keyword evidence="2" id="KW-1133">Transmembrane helix</keyword>
<evidence type="ECO:0000256" key="2">
    <source>
        <dbReference type="SAM" id="Phobius"/>
    </source>
</evidence>
<proteinExistence type="predicted"/>
<keyword evidence="2" id="KW-0812">Transmembrane</keyword>
<sequence>MHELVGEWLDAQQPRTITMQVDWLIIGRAKLIGYGISRPSITECVEALEANQAVRAAVRLLHTLLPAIVISHSPPIPVSPWALVRPSAGEEKWNVSSAQLAVGITPSPSSTVFPSSTSAYISSVTTTSSPEPLEPPKDDRPPYAPIAICSVLALVLLLGMAAWIYRRRNRVSPSSRPPPDFEIDGGATSDLTPKHEEHSGRWAWWARKIGRDSSRKSQSDPGKIDVWRYPFEYEAVSAGPSSGSGGSGYGLYYDPYVQRPRRNSDVHLAPRSSMDTINIRNQPSVGNLGQHYHSHSRNLTPAPGHSGSMRTLVTPSPVPGHYPPTPSHVHSNLASQSYALSPGAGVDHIRSLAYGSPQPPTYGQSVPYTYPYTQPQSVPSATASPRSPQHIWSPTQTHRTHQTHQSPSAHSRRSDQMLMIPVSQMTPDQIEQLRLQFPDVRVKVKKKPRRRREGQDVETDREDRGRARAGTDADQLRGHVAGAGRVRPRSMSVPVRDEAEGEWDGPRNLVELTAKYEPRRRGQRDVVTINVGSGSGNRDVKVESGAGRTKVEDGSAGHERRASRISGPRPRAVDSGVSIMGGPIRRNG</sequence>
<keyword evidence="2" id="KW-0472">Membrane</keyword>
<protein>
    <recommendedName>
        <fullName evidence="5">Transmembrane protein</fullName>
    </recommendedName>
</protein>
<dbReference type="AlphaFoldDB" id="A0A8H2WDT4"/>
<dbReference type="Proteomes" id="UP000663846">
    <property type="component" value="Unassembled WGS sequence"/>
</dbReference>
<feature type="region of interest" description="Disordered" evidence="1">
    <location>
        <begin position="529"/>
        <end position="588"/>
    </location>
</feature>
<feature type="transmembrane region" description="Helical" evidence="2">
    <location>
        <begin position="143"/>
        <end position="165"/>
    </location>
</feature>
<comment type="caution">
    <text evidence="3">The sequence shown here is derived from an EMBL/GenBank/DDBJ whole genome shotgun (WGS) entry which is preliminary data.</text>
</comment>
<gene>
    <name evidence="3" type="ORF">RDB_LOCUS24109</name>
</gene>
<reference evidence="3" key="1">
    <citation type="submission" date="2021-01" db="EMBL/GenBank/DDBJ databases">
        <authorList>
            <person name="Kaushik A."/>
        </authorList>
    </citation>
    <scope>NUCLEOTIDE SEQUENCE</scope>
    <source>
        <strain evidence="3">AG1-1C</strain>
    </source>
</reference>
<organism evidence="3 4">
    <name type="scientific">Rhizoctonia solani</name>
    <dbReference type="NCBI Taxonomy" id="456999"/>
    <lineage>
        <taxon>Eukaryota</taxon>
        <taxon>Fungi</taxon>
        <taxon>Dikarya</taxon>
        <taxon>Basidiomycota</taxon>
        <taxon>Agaricomycotina</taxon>
        <taxon>Agaricomycetes</taxon>
        <taxon>Cantharellales</taxon>
        <taxon>Ceratobasidiaceae</taxon>
        <taxon>Rhizoctonia</taxon>
    </lineage>
</organism>
<feature type="region of interest" description="Disordered" evidence="1">
    <location>
        <begin position="444"/>
        <end position="501"/>
    </location>
</feature>
<feature type="region of interest" description="Disordered" evidence="1">
    <location>
        <begin position="365"/>
        <end position="414"/>
    </location>
</feature>
<evidence type="ECO:0000313" key="3">
    <source>
        <dbReference type="EMBL" id="CAE6368061.1"/>
    </source>
</evidence>
<feature type="compositionally biased region" description="Basic and acidic residues" evidence="1">
    <location>
        <begin position="549"/>
        <end position="562"/>
    </location>
</feature>
<feature type="compositionally biased region" description="Polar residues" evidence="1">
    <location>
        <begin position="365"/>
        <end position="394"/>
    </location>
</feature>
<feature type="compositionally biased region" description="Basic and acidic residues" evidence="1">
    <location>
        <begin position="461"/>
        <end position="477"/>
    </location>
</feature>
<dbReference type="EMBL" id="CAJMWS010000117">
    <property type="protein sequence ID" value="CAE6368061.1"/>
    <property type="molecule type" value="Genomic_DNA"/>
</dbReference>
<evidence type="ECO:0000313" key="4">
    <source>
        <dbReference type="Proteomes" id="UP000663846"/>
    </source>
</evidence>
<evidence type="ECO:0008006" key="5">
    <source>
        <dbReference type="Google" id="ProtNLM"/>
    </source>
</evidence>
<evidence type="ECO:0000256" key="1">
    <source>
        <dbReference type="SAM" id="MobiDB-lite"/>
    </source>
</evidence>
<accession>A0A8H2WDT4</accession>
<name>A0A8H2WDT4_9AGAM</name>